<proteinExistence type="predicted"/>
<evidence type="ECO:0000313" key="1">
    <source>
        <dbReference type="EMBL" id="WDR03902.1"/>
    </source>
</evidence>
<dbReference type="Proteomes" id="UP001220530">
    <property type="component" value="Chromosome"/>
</dbReference>
<dbReference type="EMBL" id="CP118246">
    <property type="protein sequence ID" value="WDR03902.1"/>
    <property type="molecule type" value="Genomic_DNA"/>
</dbReference>
<accession>A0ABY7YRU8</accession>
<dbReference type="Gene3D" id="3.10.450.50">
    <property type="match status" value="1"/>
</dbReference>
<dbReference type="RefSeq" id="WP_282220289.1">
    <property type="nucleotide sequence ID" value="NZ_CP118246.1"/>
</dbReference>
<name>A0ABY7YRU8_9HYPH</name>
<reference evidence="1 2" key="1">
    <citation type="submission" date="2023-02" db="EMBL/GenBank/DDBJ databases">
        <title>Devosia algicola sp. nov., isolated from the phycosphere of marine algae.</title>
        <authorList>
            <person name="Kim J.M."/>
            <person name="Lee J.K."/>
            <person name="Choi B.J."/>
            <person name="Bayburt H."/>
            <person name="Jeon C.O."/>
        </authorList>
    </citation>
    <scope>NUCLEOTIDE SEQUENCE [LARGE SCALE GENOMIC DNA]</scope>
    <source>
        <strain evidence="1 2">G20-9</strain>
    </source>
</reference>
<gene>
    <name evidence="1" type="ORF">PSQ19_07685</name>
</gene>
<protein>
    <recommendedName>
        <fullName evidence="3">Nuclear transport factor 2 family protein</fullName>
    </recommendedName>
</protein>
<sequence length="67" mass="7489">MPDLEQNKASAVAFCQLMFNDCMPREAIERYTGADYIQHNPHVATGKDGFITISNICRKNGRVSASR</sequence>
<evidence type="ECO:0008006" key="3">
    <source>
        <dbReference type="Google" id="ProtNLM"/>
    </source>
</evidence>
<keyword evidence="2" id="KW-1185">Reference proteome</keyword>
<evidence type="ECO:0000313" key="2">
    <source>
        <dbReference type="Proteomes" id="UP001220530"/>
    </source>
</evidence>
<organism evidence="1 2">
    <name type="scientific">Devosia algicola</name>
    <dbReference type="NCBI Taxonomy" id="3026418"/>
    <lineage>
        <taxon>Bacteria</taxon>
        <taxon>Pseudomonadati</taxon>
        <taxon>Pseudomonadota</taxon>
        <taxon>Alphaproteobacteria</taxon>
        <taxon>Hyphomicrobiales</taxon>
        <taxon>Devosiaceae</taxon>
        <taxon>Devosia</taxon>
    </lineage>
</organism>